<feature type="compositionally biased region" description="Low complexity" evidence="1">
    <location>
        <begin position="324"/>
        <end position="339"/>
    </location>
</feature>
<evidence type="ECO:0008006" key="3">
    <source>
        <dbReference type="Google" id="ProtNLM"/>
    </source>
</evidence>
<feature type="compositionally biased region" description="Polar residues" evidence="1">
    <location>
        <begin position="304"/>
        <end position="323"/>
    </location>
</feature>
<reference evidence="2" key="1">
    <citation type="journal article" date="2021" name="Proc. Natl. Acad. Sci. U.S.A.">
        <title>A Catalog of Tens of Thousands of Viruses from Human Metagenomes Reveals Hidden Associations with Chronic Diseases.</title>
        <authorList>
            <person name="Tisza M.J."/>
            <person name="Buck C.B."/>
        </authorList>
    </citation>
    <scope>NUCLEOTIDE SEQUENCE</scope>
    <source>
        <strain evidence="2">CtCVG11</strain>
    </source>
</reference>
<evidence type="ECO:0000313" key="2">
    <source>
        <dbReference type="EMBL" id="DAF91520.1"/>
    </source>
</evidence>
<dbReference type="EMBL" id="BK016055">
    <property type="protein sequence ID" value="DAF91520.1"/>
    <property type="molecule type" value="Genomic_DNA"/>
</dbReference>
<accession>A0A8S5UAM6</accession>
<organism evidence="2">
    <name type="scientific">Caudovirales sp. ctCVG11</name>
    <dbReference type="NCBI Taxonomy" id="2825759"/>
    <lineage>
        <taxon>Viruses</taxon>
        <taxon>Duplodnaviria</taxon>
        <taxon>Heunggongvirae</taxon>
        <taxon>Uroviricota</taxon>
        <taxon>Caudoviricetes</taxon>
    </lineage>
</organism>
<sequence length="1249" mass="138913">MKQHPDNVQLNVTMDEQAQSLLTDAGNTLAEIPANAPEPQQQLDMGKVLQFSRIEQQPEPDASPSTSNEGLDMTQVLRLSQDSSLDDNSIAATSLDVAHGLATGPTVAWNETMDFSYSTGKFVKDVIDKGWEQSKLERHQAPFFRIHVNEPDTTLGRAAQALSQTITGYVVMGQALKAGQVLQQGELITNVIRPMVQGATGDFISAREQEARLSNFIIEYIPEEYRPAIAEYLAATGDEGMLEGKLKATLEGGVAGIILDSFVVTCRLVKALRKTGDNPEVQAKLLQKYGEDIQRYNEAHPESIKQNIPTKDNPAASPSTEQGVTAPTTSSTAASTVPSKENVSSSPYPPKSSPSPLKGDELVSEKEVRRIAEEVYDEGDLINIEGESLTAAVGDAPLMGSESGGKFLESLSEKLAGRLERNRSKESFNKLTGKAIRDLNTAGLSYDKHIERAMNNKMLLRKIRTEALETAVFLNKVAAETVRLARLIAKGGGTIQDRVQLLMACKNVQEFYVANTDLGTEWARGLNARKLGNNLSTEKVDTILTNKGTHELTPGEIIEPALREGEERLTKRVSNWLNTNGMSESELHAWLGHEGLTVRQADELAQQITLNPNKVLADITGKMRRVNPEFSGWGATTEYVISNLLSNIKTPLFDVFSGTIKTLYTPLENAVGGLINGDVDEFAKNLHIYRDMVGQGVLTDSLRLGWRALKAGDNILDRGTRGLENYTPQLSYERLRNSMLKDRPEGSELSPFEDTLAHIFSFLGTINSYGPRLMMTNEEVFKGINFRSHLKSTLRAEAWDKGLKGKAADQYVKEGYEKAFSPDGSVIKGELTEASLKYARENTWTNQLDPKGIAQEILNATNRHAPLKILCPFVRTPVNLFHDFMQHAPGFNFLYKDIRENFLKQGALGAQARGKFLTGVALSSLAYSWAAEGRLTGDYPRNPKVRDMWREKGIPPYSFRVGDSWVEYKRLDPFASILGSVANSWMAMDDLENDATSKSTNKIFWGITGSIIKGLGDKTYLQNWSELAEAYSNPDYKLEKFVGRLGASFLPLSALQRQVRNQFTDPIQRETETWLDEIKNASPFFSKDLPARMSWITGKPMSTPATTIKQEIDSDVMEEMLRLKDTLIGRPEYTFKGVRLDRNQYSRYCELHGGMKTPDGLTMHQRLSDLIKTPFYQNLPDGFPGEEGPKAALINSIIEMYRDMAGDQLRREFPELEKKITEQQITKQLSKAGAINKNNKEQVLQKLIH</sequence>
<feature type="region of interest" description="Disordered" evidence="1">
    <location>
        <begin position="301"/>
        <end position="365"/>
    </location>
</feature>
<evidence type="ECO:0000256" key="1">
    <source>
        <dbReference type="SAM" id="MobiDB-lite"/>
    </source>
</evidence>
<protein>
    <recommendedName>
        <fullName evidence="3">Large polyvalent protein associated domain-containing protein</fullName>
    </recommendedName>
</protein>
<proteinExistence type="predicted"/>
<name>A0A8S5UAM6_9CAUD</name>